<name>A0A328VD20_9CHLR</name>
<keyword evidence="2" id="KW-1185">Reference proteome</keyword>
<dbReference type="EMBL" id="MCIF01000002">
    <property type="protein sequence ID" value="RAQ94701.1"/>
    <property type="molecule type" value="Genomic_DNA"/>
</dbReference>
<organism evidence="1 2">
    <name type="scientific">Thermogemmatispora tikiterensis</name>
    <dbReference type="NCBI Taxonomy" id="1825093"/>
    <lineage>
        <taxon>Bacteria</taxon>
        <taxon>Bacillati</taxon>
        <taxon>Chloroflexota</taxon>
        <taxon>Ktedonobacteria</taxon>
        <taxon>Thermogemmatisporales</taxon>
        <taxon>Thermogemmatisporaceae</taxon>
        <taxon>Thermogemmatispora</taxon>
    </lineage>
</organism>
<evidence type="ECO:0000313" key="1">
    <source>
        <dbReference type="EMBL" id="RAQ94701.1"/>
    </source>
</evidence>
<protein>
    <submittedName>
        <fullName evidence="1">Uncharacterized protein</fullName>
    </submittedName>
</protein>
<accession>A0A328VD20</accession>
<dbReference type="AlphaFoldDB" id="A0A328VD20"/>
<proteinExistence type="predicted"/>
<sequence>MAGEREGQSLVRHRLLVAAGRAALLSLQLRERTGWSSLEPGLFGQGKAVQSRVASSGPVLVMATGAARRSGADNDPRMRQSDQSCLSLLTIL</sequence>
<dbReference type="Proteomes" id="UP000248706">
    <property type="component" value="Unassembled WGS sequence"/>
</dbReference>
<reference evidence="1 2" key="1">
    <citation type="submission" date="2016-08" db="EMBL/GenBank/DDBJ databases">
        <title>Analysis of Carbohydrate Active Enzymes in Thermogemmatispora T81 Reveals Carbohydrate Degradation Ability.</title>
        <authorList>
            <person name="Tomazini A."/>
            <person name="Lal S."/>
            <person name="Stott M."/>
            <person name="Henrissat B."/>
            <person name="Polikarpov I."/>
            <person name="Sparling R."/>
            <person name="Levin D.B."/>
        </authorList>
    </citation>
    <scope>NUCLEOTIDE SEQUENCE [LARGE SCALE GENOMIC DNA]</scope>
    <source>
        <strain evidence="1 2">T81</strain>
    </source>
</reference>
<comment type="caution">
    <text evidence="1">The sequence shown here is derived from an EMBL/GenBank/DDBJ whole genome shotgun (WGS) entry which is preliminary data.</text>
</comment>
<evidence type="ECO:0000313" key="2">
    <source>
        <dbReference type="Proteomes" id="UP000248706"/>
    </source>
</evidence>
<gene>
    <name evidence="1" type="ORF">A4R35_04080</name>
</gene>